<dbReference type="InterPro" id="IPR048477">
    <property type="entry name" value="YceM-like_C"/>
</dbReference>
<dbReference type="Proteomes" id="UP000595691">
    <property type="component" value="Chromosome"/>
</dbReference>
<evidence type="ECO:0000313" key="3">
    <source>
        <dbReference type="EMBL" id="QQZ11205.1"/>
    </source>
</evidence>
<dbReference type="InterPro" id="IPR000683">
    <property type="entry name" value="Gfo/Idh/MocA-like_OxRdtase_N"/>
</dbReference>
<name>A0ABX7E797_9BACI</name>
<dbReference type="Pfam" id="PF21378">
    <property type="entry name" value="YceM-like_C"/>
    <property type="match status" value="1"/>
</dbReference>
<dbReference type="EMBL" id="CP065425">
    <property type="protein sequence ID" value="QQZ11205.1"/>
    <property type="molecule type" value="Genomic_DNA"/>
</dbReference>
<organism evidence="3 4">
    <name type="scientific">Heyndrickxia vini</name>
    <dbReference type="NCBI Taxonomy" id="1476025"/>
    <lineage>
        <taxon>Bacteria</taxon>
        <taxon>Bacillati</taxon>
        <taxon>Bacillota</taxon>
        <taxon>Bacilli</taxon>
        <taxon>Bacillales</taxon>
        <taxon>Bacillaceae</taxon>
        <taxon>Heyndrickxia</taxon>
    </lineage>
</organism>
<dbReference type="InterPro" id="IPR036291">
    <property type="entry name" value="NAD(P)-bd_dom_sf"/>
</dbReference>
<dbReference type="PANTHER" id="PTHR43708">
    <property type="entry name" value="CONSERVED EXPRESSED OXIDOREDUCTASE (EUROFUNG)"/>
    <property type="match status" value="1"/>
</dbReference>
<accession>A0ABX7E797</accession>
<dbReference type="PANTHER" id="PTHR43708:SF4">
    <property type="entry name" value="OXIDOREDUCTASE YCEM-RELATED"/>
    <property type="match status" value="1"/>
</dbReference>
<evidence type="ECO:0000259" key="2">
    <source>
        <dbReference type="Pfam" id="PF21378"/>
    </source>
</evidence>
<gene>
    <name evidence="3" type="ORF">I5776_10090</name>
</gene>
<proteinExistence type="predicted"/>
<dbReference type="SUPFAM" id="SSF55347">
    <property type="entry name" value="Glyceraldehyde-3-phosphate dehydrogenase-like, C-terminal domain"/>
    <property type="match status" value="1"/>
</dbReference>
<feature type="domain" description="Gfo/Idh/MocA-like oxidoreductase N-terminal" evidence="1">
    <location>
        <begin position="3"/>
        <end position="120"/>
    </location>
</feature>
<evidence type="ECO:0000259" key="1">
    <source>
        <dbReference type="Pfam" id="PF01408"/>
    </source>
</evidence>
<evidence type="ECO:0000313" key="4">
    <source>
        <dbReference type="Proteomes" id="UP000595691"/>
    </source>
</evidence>
<reference evidence="3 4" key="1">
    <citation type="submission" date="2020-11" db="EMBL/GenBank/DDBJ databases">
        <title>Taxonomic evaluation of the Bacillus sporothermodurans group of bacteria based on whole genome sequences.</title>
        <authorList>
            <person name="Fiedler G."/>
            <person name="Herbstmann A.-D."/>
            <person name="Doll E."/>
            <person name="Wenning M."/>
            <person name="Brinks E."/>
            <person name="Kabisch J."/>
            <person name="Breitenwieser F."/>
            <person name="Lappann M."/>
            <person name="Boehnlein C."/>
            <person name="Franz C."/>
        </authorList>
    </citation>
    <scope>NUCLEOTIDE SEQUENCE [LARGE SCALE GENOMIC DNA]</scope>
    <source>
        <strain evidence="3 4">JCM 19841</strain>
    </source>
</reference>
<dbReference type="RefSeq" id="WP_202780476.1">
    <property type="nucleotide sequence ID" value="NZ_CP065425.1"/>
</dbReference>
<keyword evidence="4" id="KW-1185">Reference proteome</keyword>
<dbReference type="InterPro" id="IPR051317">
    <property type="entry name" value="Gfo/Idh/MocA_oxidoreduct"/>
</dbReference>
<feature type="domain" description="YceM-like C-terminal" evidence="2">
    <location>
        <begin position="126"/>
        <end position="236"/>
    </location>
</feature>
<dbReference type="SUPFAM" id="SSF51735">
    <property type="entry name" value="NAD(P)-binding Rossmann-fold domains"/>
    <property type="match status" value="1"/>
</dbReference>
<dbReference type="Gene3D" id="3.30.360.10">
    <property type="entry name" value="Dihydrodipicolinate Reductase, domain 2"/>
    <property type="match status" value="1"/>
</dbReference>
<sequence length="302" mass="35103">MTKLGVIGIGDIAKKAYLPVYAGLGEVDLHFFTRNNQTLSFLQNNYRFQHIHQNLQSLINSGIEGALVHSSTDSHFEIVEELLKNNIHVYVDKPITNKFESTRRLLELADKKNLILTAGFNRRFAPSYQKMKELSNPNMIVLQKNRSSLPDHIRTFVYDDFIHVIDTLLFLFPNPIEKIIVNGRKKEELLYDVTVQFISKNCTAIGIMNRDSGTTEEKLEVMSNTEKRIVHNVSEMIIYKDMIESKFRQNDWEPTLHKRGFEQIVSNYIDTIHSKKDQLITKKELLLTHEICELVVRELEKL</sequence>
<protein>
    <submittedName>
        <fullName evidence="3">Gfo/Idh/MocA family oxidoreductase</fullName>
    </submittedName>
</protein>
<dbReference type="Gene3D" id="3.40.50.720">
    <property type="entry name" value="NAD(P)-binding Rossmann-like Domain"/>
    <property type="match status" value="1"/>
</dbReference>
<dbReference type="Pfam" id="PF01408">
    <property type="entry name" value="GFO_IDH_MocA"/>
    <property type="match status" value="1"/>
</dbReference>